<evidence type="ECO:0000313" key="1">
    <source>
        <dbReference type="EMBL" id="MDC7683248.1"/>
    </source>
</evidence>
<organism evidence="1 2">
    <name type="scientific">Asticcacaulis aquaticus</name>
    <dbReference type="NCBI Taxonomy" id="2984212"/>
    <lineage>
        <taxon>Bacteria</taxon>
        <taxon>Pseudomonadati</taxon>
        <taxon>Pseudomonadota</taxon>
        <taxon>Alphaproteobacteria</taxon>
        <taxon>Caulobacterales</taxon>
        <taxon>Caulobacteraceae</taxon>
        <taxon>Asticcacaulis</taxon>
    </lineage>
</organism>
<evidence type="ECO:0000313" key="2">
    <source>
        <dbReference type="Proteomes" id="UP001214854"/>
    </source>
</evidence>
<sequence length="176" mass="19595">MSDHVLIKRDLFWRPNGQGYTGVLREAGRYERESVLKMGYPIAQAYNDAPAEITYALPIDLAPEFTNACCVYVQRDELLRQRKERDEHPYTIGEETGLRVFSATGLTNLSDMQAVLDQVEKALAPLPLLAAALSGLLPEVDSEIEQRQTSGNDEYWQGLDDLSAKAHAALAMVRVA</sequence>
<protein>
    <submittedName>
        <fullName evidence="1">Uncharacterized protein</fullName>
    </submittedName>
</protein>
<name>A0ABT5HT53_9CAUL</name>
<gene>
    <name evidence="1" type="ORF">PQU92_08165</name>
</gene>
<accession>A0ABT5HT53</accession>
<dbReference type="Proteomes" id="UP001214854">
    <property type="component" value="Unassembled WGS sequence"/>
</dbReference>
<proteinExistence type="predicted"/>
<reference evidence="1 2" key="1">
    <citation type="submission" date="2023-01" db="EMBL/GenBank/DDBJ databases">
        <title>Novel species of the genus Asticcacaulis isolated from rivers.</title>
        <authorList>
            <person name="Lu H."/>
        </authorList>
    </citation>
    <scope>NUCLEOTIDE SEQUENCE [LARGE SCALE GENOMIC DNA]</scope>
    <source>
        <strain evidence="1 2">BYS171W</strain>
    </source>
</reference>
<keyword evidence="2" id="KW-1185">Reference proteome</keyword>
<comment type="caution">
    <text evidence="1">The sequence shown here is derived from an EMBL/GenBank/DDBJ whole genome shotgun (WGS) entry which is preliminary data.</text>
</comment>
<dbReference type="EMBL" id="JAQQKX010000005">
    <property type="protein sequence ID" value="MDC7683248.1"/>
    <property type="molecule type" value="Genomic_DNA"/>
</dbReference>
<dbReference type="RefSeq" id="WP_272747722.1">
    <property type="nucleotide sequence ID" value="NZ_JAQQKX010000005.1"/>
</dbReference>